<feature type="chain" id="PRO_5012175550" description="DUF2279 domain-containing protein" evidence="1">
    <location>
        <begin position="24"/>
        <end position="286"/>
    </location>
</feature>
<organism evidence="2 3">
    <name type="scientific">Rubricoccus marinus</name>
    <dbReference type="NCBI Taxonomy" id="716817"/>
    <lineage>
        <taxon>Bacteria</taxon>
        <taxon>Pseudomonadati</taxon>
        <taxon>Rhodothermota</taxon>
        <taxon>Rhodothermia</taxon>
        <taxon>Rhodothermales</taxon>
        <taxon>Rubricoccaceae</taxon>
        <taxon>Rubricoccus</taxon>
    </lineage>
</organism>
<evidence type="ECO:0008006" key="4">
    <source>
        <dbReference type="Google" id="ProtNLM"/>
    </source>
</evidence>
<comment type="caution">
    <text evidence="2">The sequence shown here is derived from an EMBL/GenBank/DDBJ whole genome shotgun (WGS) entry which is preliminary data.</text>
</comment>
<dbReference type="InterPro" id="IPR018736">
    <property type="entry name" value="DUF2279_periplasmic_lipo"/>
</dbReference>
<gene>
    <name evidence="2" type="ORF">BSZ36_12540</name>
</gene>
<protein>
    <recommendedName>
        <fullName evidence="4">DUF2279 domain-containing protein</fullName>
    </recommendedName>
</protein>
<dbReference type="Proteomes" id="UP000216446">
    <property type="component" value="Unassembled WGS sequence"/>
</dbReference>
<reference evidence="2 3" key="1">
    <citation type="submission" date="2016-11" db="EMBL/GenBank/DDBJ databases">
        <title>Study of marine rhodopsin-containing bacteria.</title>
        <authorList>
            <person name="Yoshizawa S."/>
            <person name="Kumagai Y."/>
            <person name="Kogure K."/>
        </authorList>
    </citation>
    <scope>NUCLEOTIDE SEQUENCE [LARGE SCALE GENOMIC DNA]</scope>
    <source>
        <strain evidence="2 3">SG-29</strain>
    </source>
</reference>
<sequence length="286" mass="30370">MLSRPSRLPLLLLGILAASVASAQPMMETPAVADTLRPARGPSTWGTVAVASGAVALGVLETARRTQDDRRLTGPFDVEVEWAYADGADKLGHMISSGVQAEGYAAAYRLAGHSRKSSATWGAATSFAWMLHYEILDGYGSHEVFDPTDLAANAAGAGLVAARAYVPELEAARLKISYWPSGDSCDATCDYAGQTAWLAVNPRAFAPEAEWLPPWINVALGYGVREGSVSLGGFEENHVTLALDFEPAGLPLAGPVWEAVLPFLQRVHLPAPGIRLTPRPSFVLAY</sequence>
<dbReference type="Pfam" id="PF10043">
    <property type="entry name" value="DUF2279"/>
    <property type="match status" value="1"/>
</dbReference>
<dbReference type="EMBL" id="MQWB01000001">
    <property type="protein sequence ID" value="OZC03737.1"/>
    <property type="molecule type" value="Genomic_DNA"/>
</dbReference>
<keyword evidence="1" id="KW-0732">Signal</keyword>
<feature type="signal peptide" evidence="1">
    <location>
        <begin position="1"/>
        <end position="23"/>
    </location>
</feature>
<evidence type="ECO:0000313" key="2">
    <source>
        <dbReference type="EMBL" id="OZC03737.1"/>
    </source>
</evidence>
<dbReference type="AlphaFoldDB" id="A0A259U1L0"/>
<name>A0A259U1L0_9BACT</name>
<keyword evidence="3" id="KW-1185">Reference proteome</keyword>
<evidence type="ECO:0000313" key="3">
    <source>
        <dbReference type="Proteomes" id="UP000216446"/>
    </source>
</evidence>
<proteinExistence type="predicted"/>
<dbReference type="InParanoid" id="A0A259U1L0"/>
<evidence type="ECO:0000256" key="1">
    <source>
        <dbReference type="SAM" id="SignalP"/>
    </source>
</evidence>
<accession>A0A259U1L0</accession>